<accession>A0A0D2GBZ0</accession>
<organism evidence="3 4">
    <name type="scientific">Phialophora macrospora</name>
    <dbReference type="NCBI Taxonomy" id="1851006"/>
    <lineage>
        <taxon>Eukaryota</taxon>
        <taxon>Fungi</taxon>
        <taxon>Dikarya</taxon>
        <taxon>Ascomycota</taxon>
        <taxon>Pezizomycotina</taxon>
        <taxon>Eurotiomycetes</taxon>
        <taxon>Chaetothyriomycetidae</taxon>
        <taxon>Chaetothyriales</taxon>
        <taxon>Herpotrichiellaceae</taxon>
        <taxon>Phialophora</taxon>
    </lineage>
</organism>
<keyword evidence="1" id="KW-0472">Membrane</keyword>
<evidence type="ECO:0000256" key="1">
    <source>
        <dbReference type="SAM" id="Phobius"/>
    </source>
</evidence>
<evidence type="ECO:0000256" key="2">
    <source>
        <dbReference type="SAM" id="SignalP"/>
    </source>
</evidence>
<evidence type="ECO:0000313" key="4">
    <source>
        <dbReference type="Proteomes" id="UP000054266"/>
    </source>
</evidence>
<sequence>MFNLLLLAPFTATLLALSAAASYVLPVDKLQAIKISLHGYGASDLCHVEQEPDLPDAHFQSVVFSVPFPNSPWGANESEYLQLKLGVGKCATCFDVGFEGTKPEPYPKHLYHSYAQDSSDSIHVAEITISDFPDGTTASDRTGDLHFTIPSVDDQLLDKPLAFIVTWNFDKPNQRLGRLVYEPASQVIEFAEVKEFPGYPLVPPMPPNRICEQARELKLLGHDNVTQYTSFAVICEGCFRSTYNAPDSLIFSLEPQPQTKPDEFEFELNGIPQSIMYKGWCHTRDGGCRLRVEAPDAFNVMHTIDIMSNGHRTVVEEDYSELGSISASEEFTVRFWIYSIDGKPPPQHVSFTGRWDLLHKAKKRTPRWQSLVLEPTAIWFPWTGERVDAKDASDTLKPQARVGWTGPRTPLISSFQTMQGSSLALKALLILVGYLAGSATSSRFRRRR</sequence>
<dbReference type="EMBL" id="KN846958">
    <property type="protein sequence ID" value="KIW69574.1"/>
    <property type="molecule type" value="Genomic_DNA"/>
</dbReference>
<feature type="transmembrane region" description="Helical" evidence="1">
    <location>
        <begin position="423"/>
        <end position="442"/>
    </location>
</feature>
<keyword evidence="2" id="KW-0732">Signal</keyword>
<name>A0A0D2GBZ0_9EURO</name>
<keyword evidence="1" id="KW-0812">Transmembrane</keyword>
<proteinExistence type="predicted"/>
<evidence type="ECO:0000313" key="3">
    <source>
        <dbReference type="EMBL" id="KIW69574.1"/>
    </source>
</evidence>
<keyword evidence="4" id="KW-1185">Reference proteome</keyword>
<feature type="signal peptide" evidence="2">
    <location>
        <begin position="1"/>
        <end position="21"/>
    </location>
</feature>
<reference evidence="3 4" key="1">
    <citation type="submission" date="2015-01" db="EMBL/GenBank/DDBJ databases">
        <title>The Genome Sequence of Capronia semiimmersa CBS27337.</title>
        <authorList>
            <consortium name="The Broad Institute Genomics Platform"/>
            <person name="Cuomo C."/>
            <person name="de Hoog S."/>
            <person name="Gorbushina A."/>
            <person name="Stielow B."/>
            <person name="Teixiera M."/>
            <person name="Abouelleil A."/>
            <person name="Chapman S.B."/>
            <person name="Priest M."/>
            <person name="Young S.K."/>
            <person name="Wortman J."/>
            <person name="Nusbaum C."/>
            <person name="Birren B."/>
        </authorList>
    </citation>
    <scope>NUCLEOTIDE SEQUENCE [LARGE SCALE GENOMIC DNA]</scope>
    <source>
        <strain evidence="3 4">CBS 27337</strain>
    </source>
</reference>
<feature type="chain" id="PRO_5002253720" description="Chitin-binding type-4 domain-containing protein" evidence="2">
    <location>
        <begin position="22"/>
        <end position="448"/>
    </location>
</feature>
<protein>
    <recommendedName>
        <fullName evidence="5">Chitin-binding type-4 domain-containing protein</fullName>
    </recommendedName>
</protein>
<keyword evidence="1" id="KW-1133">Transmembrane helix</keyword>
<gene>
    <name evidence="3" type="ORF">PV04_05444</name>
</gene>
<dbReference type="AlphaFoldDB" id="A0A0D2GBZ0"/>
<dbReference type="HOGENOM" id="CLU_630111_0_0_1"/>
<evidence type="ECO:0008006" key="5">
    <source>
        <dbReference type="Google" id="ProtNLM"/>
    </source>
</evidence>
<dbReference type="Proteomes" id="UP000054266">
    <property type="component" value="Unassembled WGS sequence"/>
</dbReference>